<dbReference type="InterPro" id="IPR011033">
    <property type="entry name" value="PRC_barrel-like_sf"/>
</dbReference>
<dbReference type="InterPro" id="IPR027275">
    <property type="entry name" value="PRC-brl_dom"/>
</dbReference>
<reference evidence="2 3" key="1">
    <citation type="submission" date="2018-03" db="EMBL/GenBank/DDBJ databases">
        <title>Genomic Encyclopedia of Type Strains, Phase III (KMG-III): the genomes of soil and plant-associated and newly described type strains.</title>
        <authorList>
            <person name="Whitman W."/>
        </authorList>
    </citation>
    <scope>NUCLEOTIDE SEQUENCE [LARGE SCALE GENOMIC DNA]</scope>
    <source>
        <strain evidence="2 3">MWH-P2sevCIIIb</strain>
    </source>
</reference>
<evidence type="ECO:0000313" key="3">
    <source>
        <dbReference type="Proteomes" id="UP000238308"/>
    </source>
</evidence>
<dbReference type="Pfam" id="PF05239">
    <property type="entry name" value="PRC"/>
    <property type="match status" value="1"/>
</dbReference>
<dbReference type="SUPFAM" id="SSF50346">
    <property type="entry name" value="PRC-barrel domain"/>
    <property type="match status" value="1"/>
</dbReference>
<dbReference type="OrthoDB" id="286778at2"/>
<evidence type="ECO:0000313" key="2">
    <source>
        <dbReference type="EMBL" id="PRY98576.1"/>
    </source>
</evidence>
<evidence type="ECO:0000259" key="1">
    <source>
        <dbReference type="Pfam" id="PF05239"/>
    </source>
</evidence>
<dbReference type="PANTHER" id="PTHR36505">
    <property type="entry name" value="BLR1072 PROTEIN"/>
    <property type="match status" value="1"/>
</dbReference>
<dbReference type="RefSeq" id="WP_106227272.1">
    <property type="nucleotide sequence ID" value="NZ_PVTV01000012.1"/>
</dbReference>
<proteinExistence type="predicted"/>
<dbReference type="Gene3D" id="2.30.30.240">
    <property type="entry name" value="PRC-barrel domain"/>
    <property type="match status" value="1"/>
</dbReference>
<sequence>MNYLEQDTYGMYTVPDHHGPGPRLMGAHTLIGNDVYNRQNEHLGDIKEIMLNVAAGRICYAVLSFGGVLTLGEKLFAVPWEALTLDTENKRFILHVSKDRLADAPGFDNEDWPNMSDQTWSHGVHKYYGTKPHEVYESAIED</sequence>
<feature type="domain" description="PRC-barrel" evidence="1">
    <location>
        <begin position="25"/>
        <end position="100"/>
    </location>
</feature>
<dbReference type="AlphaFoldDB" id="A0A2T0XI11"/>
<comment type="caution">
    <text evidence="2">The sequence shown here is derived from an EMBL/GenBank/DDBJ whole genome shotgun (WGS) entry which is preliminary data.</text>
</comment>
<accession>A0A2T0XI11</accession>
<organism evidence="2 3">
    <name type="scientific">Jezberella montanilacus</name>
    <dbReference type="NCBI Taxonomy" id="323426"/>
    <lineage>
        <taxon>Bacteria</taxon>
        <taxon>Pseudomonadati</taxon>
        <taxon>Pseudomonadota</taxon>
        <taxon>Betaproteobacteria</taxon>
        <taxon>Burkholderiales</taxon>
        <taxon>Alcaligenaceae</taxon>
        <taxon>Jezberella</taxon>
    </lineage>
</organism>
<protein>
    <submittedName>
        <fullName evidence="2">PRC-barrel domain protein</fullName>
    </submittedName>
</protein>
<dbReference type="Proteomes" id="UP000238308">
    <property type="component" value="Unassembled WGS sequence"/>
</dbReference>
<keyword evidence="3" id="KW-1185">Reference proteome</keyword>
<gene>
    <name evidence="2" type="ORF">BCM14_1409</name>
</gene>
<dbReference type="PANTHER" id="PTHR36505:SF1">
    <property type="entry name" value="BLR1072 PROTEIN"/>
    <property type="match status" value="1"/>
</dbReference>
<name>A0A2T0XI11_9BURK</name>
<dbReference type="EMBL" id="PVTV01000012">
    <property type="protein sequence ID" value="PRY98576.1"/>
    <property type="molecule type" value="Genomic_DNA"/>
</dbReference>